<sequence length="140" mass="15473">MLNVFHLSLFRLKNCYISKISCGSLAPTLKSSQLDLSLNILQDLGVKVLCDFLQNPLCKLETLGLVDCRLSEFSCDWLASVLKSNPSSLRELDLSWNELRDSGVKLLSSGLASPNCKLETLRSVPKSLQSRTGPYVEQPA</sequence>
<name>A0A674N7P3_TAKRU</name>
<reference evidence="3" key="2">
    <citation type="submission" date="2025-08" db="UniProtKB">
        <authorList>
            <consortium name="Ensembl"/>
        </authorList>
    </citation>
    <scope>IDENTIFICATION</scope>
</reference>
<dbReference type="Pfam" id="PF13516">
    <property type="entry name" value="LRR_6"/>
    <property type="match status" value="1"/>
</dbReference>
<dbReference type="InParanoid" id="A0A674N7P3"/>
<dbReference type="Proteomes" id="UP000005226">
    <property type="component" value="Chromosome 16"/>
</dbReference>
<protein>
    <recommendedName>
        <fullName evidence="5">NACHT LRR and PYD domain-containing protein</fullName>
    </recommendedName>
</protein>
<evidence type="ECO:0008006" key="5">
    <source>
        <dbReference type="Google" id="ProtNLM"/>
    </source>
</evidence>
<dbReference type="InterPro" id="IPR051261">
    <property type="entry name" value="NLR"/>
</dbReference>
<evidence type="ECO:0000256" key="2">
    <source>
        <dbReference type="ARBA" id="ARBA00022737"/>
    </source>
</evidence>
<dbReference type="OMA" id="GLENTHC"/>
<evidence type="ECO:0000313" key="4">
    <source>
        <dbReference type="Proteomes" id="UP000005226"/>
    </source>
</evidence>
<dbReference type="SMART" id="SM00368">
    <property type="entry name" value="LRR_RI"/>
    <property type="match status" value="3"/>
</dbReference>
<dbReference type="AlphaFoldDB" id="A0A674N7P3"/>
<keyword evidence="1" id="KW-0433">Leucine-rich repeat</keyword>
<dbReference type="Ensembl" id="ENSTRUT00000064436.1">
    <property type="protein sequence ID" value="ENSTRUP00000069254.1"/>
    <property type="gene ID" value="ENSTRUG00000029350.1"/>
</dbReference>
<dbReference type="Gene3D" id="3.80.10.10">
    <property type="entry name" value="Ribonuclease Inhibitor"/>
    <property type="match status" value="1"/>
</dbReference>
<dbReference type="InterPro" id="IPR032675">
    <property type="entry name" value="LRR_dom_sf"/>
</dbReference>
<dbReference type="GeneTree" id="ENSGT01150000286911"/>
<dbReference type="SUPFAM" id="SSF52047">
    <property type="entry name" value="RNI-like"/>
    <property type="match status" value="1"/>
</dbReference>
<proteinExistence type="predicted"/>
<accession>A0A674N7P3</accession>
<reference evidence="3 4" key="1">
    <citation type="journal article" date="2011" name="Genome Biol. Evol.">
        <title>Integration of the genetic map and genome assembly of fugu facilitates insights into distinct features of genome evolution in teleosts and mammals.</title>
        <authorList>
            <person name="Kai W."/>
            <person name="Kikuchi K."/>
            <person name="Tohari S."/>
            <person name="Chew A.K."/>
            <person name="Tay A."/>
            <person name="Fujiwara A."/>
            <person name="Hosoya S."/>
            <person name="Suetake H."/>
            <person name="Naruse K."/>
            <person name="Brenner S."/>
            <person name="Suzuki Y."/>
            <person name="Venkatesh B."/>
        </authorList>
    </citation>
    <scope>NUCLEOTIDE SEQUENCE [LARGE SCALE GENOMIC DNA]</scope>
</reference>
<evidence type="ECO:0000313" key="3">
    <source>
        <dbReference type="Ensembl" id="ENSTRUP00000069254.1"/>
    </source>
</evidence>
<dbReference type="PANTHER" id="PTHR24106">
    <property type="entry name" value="NACHT, LRR AND CARD DOMAINS-CONTAINING"/>
    <property type="match status" value="1"/>
</dbReference>
<reference evidence="3" key="3">
    <citation type="submission" date="2025-09" db="UniProtKB">
        <authorList>
            <consortium name="Ensembl"/>
        </authorList>
    </citation>
    <scope>IDENTIFICATION</scope>
</reference>
<organism evidence="3 4">
    <name type="scientific">Takifugu rubripes</name>
    <name type="common">Japanese pufferfish</name>
    <name type="synonym">Fugu rubripes</name>
    <dbReference type="NCBI Taxonomy" id="31033"/>
    <lineage>
        <taxon>Eukaryota</taxon>
        <taxon>Metazoa</taxon>
        <taxon>Chordata</taxon>
        <taxon>Craniata</taxon>
        <taxon>Vertebrata</taxon>
        <taxon>Euteleostomi</taxon>
        <taxon>Actinopterygii</taxon>
        <taxon>Neopterygii</taxon>
        <taxon>Teleostei</taxon>
        <taxon>Neoteleostei</taxon>
        <taxon>Acanthomorphata</taxon>
        <taxon>Eupercaria</taxon>
        <taxon>Tetraodontiformes</taxon>
        <taxon>Tetradontoidea</taxon>
        <taxon>Tetraodontidae</taxon>
        <taxon>Takifugu</taxon>
    </lineage>
</organism>
<dbReference type="InterPro" id="IPR001611">
    <property type="entry name" value="Leu-rich_rpt"/>
</dbReference>
<keyword evidence="4" id="KW-1185">Reference proteome</keyword>
<keyword evidence="2" id="KW-0677">Repeat</keyword>
<evidence type="ECO:0000256" key="1">
    <source>
        <dbReference type="ARBA" id="ARBA00022614"/>
    </source>
</evidence>